<accession>A0A366F5D8</accession>
<gene>
    <name evidence="2" type="ORF">DFR50_12062</name>
</gene>
<feature type="transmembrane region" description="Helical" evidence="1">
    <location>
        <begin position="40"/>
        <end position="59"/>
    </location>
</feature>
<evidence type="ECO:0008006" key="4">
    <source>
        <dbReference type="Google" id="ProtNLM"/>
    </source>
</evidence>
<keyword evidence="1" id="KW-0812">Transmembrane</keyword>
<keyword evidence="1" id="KW-1133">Transmembrane helix</keyword>
<sequence length="149" mass="14908">MKRLAPFLVGLLFGLGLCLSGMTNPAKVLAFLDLAGAWDPSLAFVMLGAIAVAFVGFRVARARGRTVSGAPLDWPTAKAIDGSVIGGSLLFGVGWGLVGLCPGPAIADVGFLDGRAALFVAAMAAGMAIVAVWPAIRAGAPATAALEDG</sequence>
<keyword evidence="3" id="KW-1185">Reference proteome</keyword>
<evidence type="ECO:0000313" key="2">
    <source>
        <dbReference type="EMBL" id="RBP09862.1"/>
    </source>
</evidence>
<dbReference type="EMBL" id="QNRK01000020">
    <property type="protein sequence ID" value="RBP09862.1"/>
    <property type="molecule type" value="Genomic_DNA"/>
</dbReference>
<dbReference type="Pfam" id="PF20398">
    <property type="entry name" value="DUF6691"/>
    <property type="match status" value="1"/>
</dbReference>
<dbReference type="AlphaFoldDB" id="A0A366F5D8"/>
<reference evidence="2 3" key="1">
    <citation type="submission" date="2018-06" db="EMBL/GenBank/DDBJ databases">
        <title>Genomic Encyclopedia of Type Strains, Phase IV (KMG-IV): sequencing the most valuable type-strain genomes for metagenomic binning, comparative biology and taxonomic classification.</title>
        <authorList>
            <person name="Goeker M."/>
        </authorList>
    </citation>
    <scope>NUCLEOTIDE SEQUENCE [LARGE SCALE GENOMIC DNA]</scope>
    <source>
        <strain evidence="2 3">DSM 24875</strain>
    </source>
</reference>
<dbReference type="RefSeq" id="WP_113890611.1">
    <property type="nucleotide sequence ID" value="NZ_QNRK01000020.1"/>
</dbReference>
<dbReference type="Proteomes" id="UP000253529">
    <property type="component" value="Unassembled WGS sequence"/>
</dbReference>
<evidence type="ECO:0000313" key="3">
    <source>
        <dbReference type="Proteomes" id="UP000253529"/>
    </source>
</evidence>
<dbReference type="InterPro" id="IPR046513">
    <property type="entry name" value="DUF6691"/>
</dbReference>
<feature type="transmembrane region" description="Helical" evidence="1">
    <location>
        <begin position="79"/>
        <end position="98"/>
    </location>
</feature>
<keyword evidence="1" id="KW-0472">Membrane</keyword>
<name>A0A366F5D8_9HYPH</name>
<evidence type="ECO:0000256" key="1">
    <source>
        <dbReference type="SAM" id="Phobius"/>
    </source>
</evidence>
<proteinExistence type="predicted"/>
<feature type="transmembrane region" description="Helical" evidence="1">
    <location>
        <begin position="118"/>
        <end position="136"/>
    </location>
</feature>
<comment type="caution">
    <text evidence="2">The sequence shown here is derived from an EMBL/GenBank/DDBJ whole genome shotgun (WGS) entry which is preliminary data.</text>
</comment>
<protein>
    <recommendedName>
        <fullName evidence="4">Sulphur transport domain-containing protein</fullName>
    </recommendedName>
</protein>
<organism evidence="2 3">
    <name type="scientific">Roseiarcus fermentans</name>
    <dbReference type="NCBI Taxonomy" id="1473586"/>
    <lineage>
        <taxon>Bacteria</taxon>
        <taxon>Pseudomonadati</taxon>
        <taxon>Pseudomonadota</taxon>
        <taxon>Alphaproteobacteria</taxon>
        <taxon>Hyphomicrobiales</taxon>
        <taxon>Roseiarcaceae</taxon>
        <taxon>Roseiarcus</taxon>
    </lineage>
</organism>